<feature type="compositionally biased region" description="Low complexity" evidence="1">
    <location>
        <begin position="45"/>
        <end position="54"/>
    </location>
</feature>
<dbReference type="Proteomes" id="UP000239290">
    <property type="component" value="Unassembled WGS sequence"/>
</dbReference>
<feature type="region of interest" description="Disordered" evidence="1">
    <location>
        <begin position="25"/>
        <end position="54"/>
    </location>
</feature>
<evidence type="ECO:0000313" key="3">
    <source>
        <dbReference type="Proteomes" id="UP000239290"/>
    </source>
</evidence>
<dbReference type="AlphaFoldDB" id="A0A2S8IT76"/>
<comment type="caution">
    <text evidence="2">The sequence shown here is derived from an EMBL/GenBank/DDBJ whole genome shotgun (WGS) entry which is preliminary data.</text>
</comment>
<proteinExistence type="predicted"/>
<reference evidence="3" key="1">
    <citation type="submission" date="2018-02" db="EMBL/GenBank/DDBJ databases">
        <title>Draft genome sequencing of Rhodococcus opacus KU647198.</title>
        <authorList>
            <person name="Zheng B.-X."/>
        </authorList>
    </citation>
    <scope>NUCLEOTIDE SEQUENCE [LARGE SCALE GENOMIC DNA]</scope>
    <source>
        <strain evidence="3">04-OD7</strain>
    </source>
</reference>
<dbReference type="EMBL" id="PUIO01000052">
    <property type="protein sequence ID" value="PQP17968.1"/>
    <property type="molecule type" value="Genomic_DNA"/>
</dbReference>
<evidence type="ECO:0000256" key="1">
    <source>
        <dbReference type="SAM" id="MobiDB-lite"/>
    </source>
</evidence>
<name>A0A2S8IT76_RHOOP</name>
<protein>
    <submittedName>
        <fullName evidence="2">Uncharacterized protein</fullName>
    </submittedName>
</protein>
<organism evidence="2 3">
    <name type="scientific">Rhodococcus opacus</name>
    <name type="common">Nocardia opaca</name>
    <dbReference type="NCBI Taxonomy" id="37919"/>
    <lineage>
        <taxon>Bacteria</taxon>
        <taxon>Bacillati</taxon>
        <taxon>Actinomycetota</taxon>
        <taxon>Actinomycetes</taxon>
        <taxon>Mycobacteriales</taxon>
        <taxon>Nocardiaceae</taxon>
        <taxon>Rhodococcus</taxon>
    </lineage>
</organism>
<gene>
    <name evidence="2" type="ORF">C5613_33345</name>
</gene>
<evidence type="ECO:0000313" key="2">
    <source>
        <dbReference type="EMBL" id="PQP17968.1"/>
    </source>
</evidence>
<accession>A0A2S8IT76</accession>
<sequence>MPPKAGAFHGASTRGSGRCWCWSTSSCSTRGRRKPPGTPPPAAPPSRRWWTTSPTSTGQIWIGCGTSTHCCSAGCGARVCTGGRWPSSVRPDWRQA</sequence>